<evidence type="ECO:0000256" key="1">
    <source>
        <dbReference type="ARBA" id="ARBA00023125"/>
    </source>
</evidence>
<name>A0A9Y1FJB5_9ARCH</name>
<feature type="domain" description="Cell division control protein 24 OB" evidence="4">
    <location>
        <begin position="72"/>
        <end position="152"/>
    </location>
</feature>
<dbReference type="InterPro" id="IPR051231">
    <property type="entry name" value="SOSS-B"/>
</dbReference>
<gene>
    <name evidence="5" type="ORF">K9W45_08725</name>
</gene>
<dbReference type="InterPro" id="IPR013955">
    <property type="entry name" value="Rep_factor-A_C"/>
</dbReference>
<protein>
    <recommendedName>
        <fullName evidence="6">Replication factor A</fullName>
    </recommendedName>
</protein>
<dbReference type="CDD" id="cd04491">
    <property type="entry name" value="SoSSB_OBF"/>
    <property type="match status" value="2"/>
</dbReference>
<dbReference type="PANTHER" id="PTHR13356:SF0">
    <property type="entry name" value="SOSS COMPLEX SUBUNIT B HOMOLOG"/>
    <property type="match status" value="1"/>
</dbReference>
<evidence type="ECO:0000259" key="2">
    <source>
        <dbReference type="Pfam" id="PF08646"/>
    </source>
</evidence>
<evidence type="ECO:0000313" key="5">
    <source>
        <dbReference type="EMBL" id="UJG39927.1"/>
    </source>
</evidence>
<dbReference type="InterPro" id="IPR035203">
    <property type="entry name" value="Cdc24_OB3"/>
</dbReference>
<accession>A0A9Y1FJB5</accession>
<dbReference type="Pfam" id="PF16900">
    <property type="entry name" value="REPA_OB_2"/>
    <property type="match status" value="1"/>
</dbReference>
<dbReference type="Proteomes" id="UP001201020">
    <property type="component" value="Chromosome"/>
</dbReference>
<evidence type="ECO:0000259" key="3">
    <source>
        <dbReference type="Pfam" id="PF16900"/>
    </source>
</evidence>
<dbReference type="PANTHER" id="PTHR13356">
    <property type="entry name" value="OB FOLD NUCLEIC ACID BINDING PROTEIN-RELATED"/>
    <property type="match status" value="1"/>
</dbReference>
<dbReference type="SUPFAM" id="SSF50249">
    <property type="entry name" value="Nucleic acid-binding proteins"/>
    <property type="match status" value="5"/>
</dbReference>
<dbReference type="AlphaFoldDB" id="A0A9Y1FJB5"/>
<sequence>MDNLKEIIDKIVLETGKTKDEIYKLISEHKEKLGDLVTEIGAAHIVAKDLNVDLSSKEEIEKALPVTTPIKDLVPNLNNVSIFGRILRIYGEYTFQSKTDNREGVLQSLIVEDKTGTIRVVCWNQKVTDLRNANCKIGDPIRIIGAYTKEGRNGECELHVGNKGYVQIRPSDISEADLPEYKIDAYKIKTIKGNEKDIAIFGKITKKDEEILNFQRNDGTEGYKVTVIIGDETGEVIVNCWNELAPEISQFKVGDLVYINGLNAKIRGDGQIELQSTRVSKIIKLDAEKEVKVKKELIRANNIENIELEPLQSINEPNKMVSTKGIITSIMPIREFKRNDGTVGLVRNLIISDGTASIRVVLWDNNAKKINEEDLHKQLKIIGGYTKKNDNFGLEIYCGNQTNIVIDEIKEELKDLGIKITNINEISSETEIVNVRGVITNLEPIREIQTKTGETVELQTFNLNDNTGKIRVTCWRNNVKKLMNFSDNDYVQIINAKVKINENYPPDLIVTNSTVLIKINKKPDEELGFVSGNKIAEIELSKEKIIDLDEIKQGEKVIVEGTIIHLYDRPFIYYLCKECGKKVSIDSNGQFICPTHNMISDADSLLIFNFVINDGTENLNIVCSRKTAEQVIGMDTQAIISLIKESESDKAPYMYLKNKNFIGKLVRITGFARLNNYLNVIEVSASKVDFLDHREGANEVLKLI</sequence>
<dbReference type="Gene3D" id="2.40.50.140">
    <property type="entry name" value="Nucleic acid-binding proteins"/>
    <property type="match status" value="5"/>
</dbReference>
<evidence type="ECO:0000259" key="4">
    <source>
        <dbReference type="Pfam" id="PF17244"/>
    </source>
</evidence>
<dbReference type="EMBL" id="CP084166">
    <property type="protein sequence ID" value="UJG39927.1"/>
    <property type="molecule type" value="Genomic_DNA"/>
</dbReference>
<feature type="domain" description="Replication factor A C-terminal" evidence="2">
    <location>
        <begin position="559"/>
        <end position="662"/>
    </location>
</feature>
<keyword evidence="1" id="KW-0238">DNA-binding</keyword>
<dbReference type="Pfam" id="PF08646">
    <property type="entry name" value="Rep_fac-A_C"/>
    <property type="match status" value="1"/>
</dbReference>
<evidence type="ECO:0008006" key="6">
    <source>
        <dbReference type="Google" id="ProtNLM"/>
    </source>
</evidence>
<dbReference type="Pfam" id="PF17244">
    <property type="entry name" value="CDC24_OB3"/>
    <property type="match status" value="1"/>
</dbReference>
<dbReference type="GO" id="GO:0010212">
    <property type="term" value="P:response to ionizing radiation"/>
    <property type="evidence" value="ECO:0007669"/>
    <property type="project" value="TreeGrafter"/>
</dbReference>
<dbReference type="InterPro" id="IPR012340">
    <property type="entry name" value="NA-bd_OB-fold"/>
</dbReference>
<dbReference type="GO" id="GO:0003677">
    <property type="term" value="F:DNA binding"/>
    <property type="evidence" value="ECO:0007669"/>
    <property type="project" value="UniProtKB-KW"/>
</dbReference>
<feature type="domain" description="Replication protein A OB" evidence="3">
    <location>
        <begin position="424"/>
        <end position="499"/>
    </location>
</feature>
<dbReference type="InterPro" id="IPR031657">
    <property type="entry name" value="REPA_OB_2"/>
</dbReference>
<organism evidence="5">
    <name type="scientific">Candidatus Heimdallarchaeum aukensis</name>
    <dbReference type="NCBI Taxonomy" id="2876573"/>
    <lineage>
        <taxon>Archaea</taxon>
        <taxon>Promethearchaeati</taxon>
        <taxon>Candidatus Heimdallarchaeota</taxon>
        <taxon>Candidatus Heimdallarchaeia (ex Rinke et al. 2021) (nom. nud.)</taxon>
        <taxon>Candidatus Heimdallarchaeales</taxon>
        <taxon>Candidatus Heimdallarchaeaceae</taxon>
        <taxon>Candidatus Heimdallarchaeum</taxon>
    </lineage>
</organism>
<dbReference type="GO" id="GO:0000724">
    <property type="term" value="P:double-strand break repair via homologous recombination"/>
    <property type="evidence" value="ECO:0007669"/>
    <property type="project" value="TreeGrafter"/>
</dbReference>
<proteinExistence type="predicted"/>
<reference evidence="5" key="1">
    <citation type="journal article" date="2022" name="Nat. Microbiol.">
        <title>Unique mobile elements and scalable gene flow at the prokaryote-eukaryote boundary revealed by circularized Asgard archaea genomes.</title>
        <authorList>
            <person name="Wu F."/>
            <person name="Speth D.R."/>
            <person name="Philosof A."/>
            <person name="Cremiere A."/>
            <person name="Narayanan A."/>
            <person name="Barco R.A."/>
            <person name="Connon S.A."/>
            <person name="Amend J.P."/>
            <person name="Antoshechkin I.A."/>
            <person name="Orphan V.J."/>
        </authorList>
    </citation>
    <scope>NUCLEOTIDE SEQUENCE</scope>
    <source>
        <strain evidence="5">PM71</strain>
    </source>
</reference>